<organism evidence="2 3">
    <name type="scientific">Desulfosarcina ovata subsp. ovata</name>
    <dbReference type="NCBI Taxonomy" id="2752305"/>
    <lineage>
        <taxon>Bacteria</taxon>
        <taxon>Pseudomonadati</taxon>
        <taxon>Thermodesulfobacteriota</taxon>
        <taxon>Desulfobacteria</taxon>
        <taxon>Desulfobacterales</taxon>
        <taxon>Desulfosarcinaceae</taxon>
        <taxon>Desulfosarcina</taxon>
    </lineage>
</organism>
<dbReference type="Pfam" id="PF02514">
    <property type="entry name" value="CobN-Mg_chel"/>
    <property type="match status" value="1"/>
</dbReference>
<evidence type="ECO:0000313" key="2">
    <source>
        <dbReference type="EMBL" id="BBO89652.1"/>
    </source>
</evidence>
<gene>
    <name evidence="2" type="ORF">DSCOOX_28320</name>
</gene>
<evidence type="ECO:0000259" key="1">
    <source>
        <dbReference type="Pfam" id="PF02514"/>
    </source>
</evidence>
<dbReference type="InterPro" id="IPR003672">
    <property type="entry name" value="CobN/Mg_chltase"/>
</dbReference>
<dbReference type="Proteomes" id="UP000422108">
    <property type="component" value="Chromosome"/>
</dbReference>
<evidence type="ECO:0000313" key="3">
    <source>
        <dbReference type="Proteomes" id="UP000422108"/>
    </source>
</evidence>
<dbReference type="AlphaFoldDB" id="A0A5K8AAJ5"/>
<dbReference type="PANTHER" id="PTHR44119:SF4">
    <property type="entry name" value="AEROBIC COBALTOCHELATASE SUBUNIT COBN"/>
    <property type="match status" value="1"/>
</dbReference>
<name>A0A5K8AAJ5_9BACT</name>
<sequence length="180" mass="20482">MSVTVKNEDTREKDMMACTDFYNYHCGLITAVHAVQGRRPFSLAGDSADPDQVVVRTTTEEARHIFRARLLNPKWLEGLKRHGYKGAGDISKAMDIIIGWDATADVVDDHMYRRFAKKVPLDPEMASWMKRVNPYALHNIIDKLLEAASRGMWQADEETLDALREAFLDAEGKIEEVTDR</sequence>
<reference evidence="2 3" key="1">
    <citation type="submission" date="2019-11" db="EMBL/GenBank/DDBJ databases">
        <title>Comparative genomics of hydrocarbon-degrading Desulfosarcina strains.</title>
        <authorList>
            <person name="Watanabe M."/>
            <person name="Kojima H."/>
            <person name="Fukui M."/>
        </authorList>
    </citation>
    <scope>NUCLEOTIDE SEQUENCE [LARGE SCALE GENOMIC DNA]</scope>
    <source>
        <strain evidence="3">oXyS1</strain>
    </source>
</reference>
<dbReference type="EMBL" id="AP021879">
    <property type="protein sequence ID" value="BBO89652.1"/>
    <property type="molecule type" value="Genomic_DNA"/>
</dbReference>
<keyword evidence="3" id="KW-1185">Reference proteome</keyword>
<accession>A0A5K8AAJ5</accession>
<dbReference type="PANTHER" id="PTHR44119">
    <property type="entry name" value="MAGNESIUM-CHELATASE SUBUNIT CHLH, CHLOROPLASTIC"/>
    <property type="match status" value="1"/>
</dbReference>
<proteinExistence type="predicted"/>
<feature type="domain" description="CobN/magnesium chelatase" evidence="1">
    <location>
        <begin position="1"/>
        <end position="160"/>
    </location>
</feature>
<protein>
    <recommendedName>
        <fullName evidence="1">CobN/magnesium chelatase domain-containing protein</fullName>
    </recommendedName>
</protein>